<evidence type="ECO:0000256" key="8">
    <source>
        <dbReference type="ARBA" id="ARBA00023239"/>
    </source>
</evidence>
<dbReference type="GO" id="GO:0019877">
    <property type="term" value="P:diaminopimelate biosynthetic process"/>
    <property type="evidence" value="ECO:0007669"/>
    <property type="project" value="UniProtKB-KW"/>
</dbReference>
<protein>
    <recommendedName>
        <fullName evidence="3">4-hydroxy-tetrahydrodipicolinate synthase</fullName>
        <ecNumber evidence="3">4.3.3.7</ecNumber>
    </recommendedName>
</protein>
<dbReference type="PIRSF" id="PIRSF001365">
    <property type="entry name" value="DHDPS"/>
    <property type="match status" value="1"/>
</dbReference>
<evidence type="ECO:0000256" key="7">
    <source>
        <dbReference type="ARBA" id="ARBA00023154"/>
    </source>
</evidence>
<dbReference type="GO" id="GO:0005829">
    <property type="term" value="C:cytosol"/>
    <property type="evidence" value="ECO:0007669"/>
    <property type="project" value="TreeGrafter"/>
</dbReference>
<dbReference type="Pfam" id="PF00701">
    <property type="entry name" value="DHDPS"/>
    <property type="match status" value="1"/>
</dbReference>
<keyword evidence="9" id="KW-0704">Schiff base</keyword>
<dbReference type="PANTHER" id="PTHR12128:SF66">
    <property type="entry name" value="4-HYDROXY-2-OXOGLUTARATE ALDOLASE, MITOCHONDRIAL"/>
    <property type="match status" value="1"/>
</dbReference>
<evidence type="ECO:0000313" key="11">
    <source>
        <dbReference type="EMBL" id="SUZ79079.1"/>
    </source>
</evidence>
<keyword evidence="6" id="KW-0220">Diaminopimelate biosynthesis</keyword>
<dbReference type="PRINTS" id="PR00146">
    <property type="entry name" value="DHPICSNTHASE"/>
</dbReference>
<keyword evidence="4" id="KW-0963">Cytoplasm</keyword>
<dbReference type="Gene3D" id="3.20.20.70">
    <property type="entry name" value="Aldolase class I"/>
    <property type="match status" value="1"/>
</dbReference>
<comment type="catalytic activity">
    <reaction evidence="10">
        <text>L-aspartate 4-semialdehyde + pyruvate = (2S,4S)-4-hydroxy-2,3,4,5-tetrahydrodipicolinate + H2O + H(+)</text>
        <dbReference type="Rhea" id="RHEA:34171"/>
        <dbReference type="ChEBI" id="CHEBI:15361"/>
        <dbReference type="ChEBI" id="CHEBI:15377"/>
        <dbReference type="ChEBI" id="CHEBI:15378"/>
        <dbReference type="ChEBI" id="CHEBI:67139"/>
        <dbReference type="ChEBI" id="CHEBI:537519"/>
        <dbReference type="EC" id="4.3.3.7"/>
    </reaction>
</comment>
<gene>
    <name evidence="11" type="ORF">METZ01_LOCUS31933</name>
</gene>
<name>A0A381QKW9_9ZZZZ</name>
<dbReference type="SUPFAM" id="SSF51569">
    <property type="entry name" value="Aldolase"/>
    <property type="match status" value="1"/>
</dbReference>
<evidence type="ECO:0000256" key="4">
    <source>
        <dbReference type="ARBA" id="ARBA00022490"/>
    </source>
</evidence>
<comment type="function">
    <text evidence="1">Catalyzes the condensation of (S)-aspartate-beta-semialdehyde [(S)-ASA] and pyruvate to 4-hydroxy-tetrahydrodipicolinate (HTPA).</text>
</comment>
<accession>A0A381QKW9</accession>
<evidence type="ECO:0000256" key="1">
    <source>
        <dbReference type="ARBA" id="ARBA00003294"/>
    </source>
</evidence>
<comment type="pathway">
    <text evidence="2">Amino-acid biosynthesis; L-lysine biosynthesis via DAP pathway; (S)-tetrahydrodipicolinate from L-aspartate: step 3/4.</text>
</comment>
<evidence type="ECO:0000256" key="3">
    <source>
        <dbReference type="ARBA" id="ARBA00012086"/>
    </source>
</evidence>
<dbReference type="InterPro" id="IPR005263">
    <property type="entry name" value="DapA"/>
</dbReference>
<keyword evidence="5" id="KW-0028">Amino-acid biosynthesis</keyword>
<dbReference type="GO" id="GO:0008840">
    <property type="term" value="F:4-hydroxy-tetrahydrodipicolinate synthase activity"/>
    <property type="evidence" value="ECO:0007669"/>
    <property type="project" value="UniProtKB-EC"/>
</dbReference>
<dbReference type="EC" id="4.3.3.7" evidence="3"/>
<dbReference type="PANTHER" id="PTHR12128">
    <property type="entry name" value="DIHYDRODIPICOLINATE SYNTHASE"/>
    <property type="match status" value="1"/>
</dbReference>
<evidence type="ECO:0000256" key="2">
    <source>
        <dbReference type="ARBA" id="ARBA00005120"/>
    </source>
</evidence>
<dbReference type="InterPro" id="IPR002220">
    <property type="entry name" value="DapA-like"/>
</dbReference>
<evidence type="ECO:0000256" key="6">
    <source>
        <dbReference type="ARBA" id="ARBA00022915"/>
    </source>
</evidence>
<dbReference type="NCBIfam" id="TIGR00674">
    <property type="entry name" value="dapA"/>
    <property type="match status" value="1"/>
</dbReference>
<dbReference type="HAMAP" id="MF_00418">
    <property type="entry name" value="DapA"/>
    <property type="match status" value="1"/>
</dbReference>
<sequence length="294" mass="31127">MTARFGRVIPAMVTPFSESGALDVDASVTLAKWLVEQGSEGLVITGTTGEGPAVTDEEDWELWRAVAEAVTVPVIAGTTTNDTAHSMHQTQKAEELGCDAILAVTPYYNRPSQAGIYAHFEAVASSTSLPVVLYDIPVRTGRKIETSTMLELAHQVSNIVAVKDAAGNPGETAKVVRDAPEGFEVYSGDDALTLPLLAVGAVGVISVAAHWSAPEHIAMMNAWDSGDASEAKRINALLLESFDYETGDAAPNPVPTKAMMRTLGLPVGEPRLPMGPTPQGLEDTAREVYSRLKA</sequence>
<dbReference type="InterPro" id="IPR013785">
    <property type="entry name" value="Aldolase_TIM"/>
</dbReference>
<dbReference type="SMART" id="SM01130">
    <property type="entry name" value="DHDPS"/>
    <property type="match status" value="1"/>
</dbReference>
<evidence type="ECO:0000256" key="5">
    <source>
        <dbReference type="ARBA" id="ARBA00022605"/>
    </source>
</evidence>
<dbReference type="InterPro" id="IPR020625">
    <property type="entry name" value="Schiff_base-form_aldolases_AS"/>
</dbReference>
<evidence type="ECO:0000256" key="10">
    <source>
        <dbReference type="ARBA" id="ARBA00047836"/>
    </source>
</evidence>
<organism evidence="11">
    <name type="scientific">marine metagenome</name>
    <dbReference type="NCBI Taxonomy" id="408172"/>
    <lineage>
        <taxon>unclassified sequences</taxon>
        <taxon>metagenomes</taxon>
        <taxon>ecological metagenomes</taxon>
    </lineage>
</organism>
<dbReference type="CDD" id="cd00950">
    <property type="entry name" value="DHDPS"/>
    <property type="match status" value="1"/>
</dbReference>
<evidence type="ECO:0000256" key="9">
    <source>
        <dbReference type="ARBA" id="ARBA00023270"/>
    </source>
</evidence>
<dbReference type="UniPathway" id="UPA00034">
    <property type="reaction ID" value="UER00017"/>
</dbReference>
<keyword evidence="8" id="KW-0456">Lyase</keyword>
<dbReference type="PROSITE" id="PS00666">
    <property type="entry name" value="DHDPS_2"/>
    <property type="match status" value="1"/>
</dbReference>
<proteinExistence type="inferred from homology"/>
<dbReference type="PROSITE" id="PS00665">
    <property type="entry name" value="DHDPS_1"/>
    <property type="match status" value="1"/>
</dbReference>
<reference evidence="11" key="1">
    <citation type="submission" date="2018-05" db="EMBL/GenBank/DDBJ databases">
        <authorList>
            <person name="Lanie J.A."/>
            <person name="Ng W.-L."/>
            <person name="Kazmierczak K.M."/>
            <person name="Andrzejewski T.M."/>
            <person name="Davidsen T.M."/>
            <person name="Wayne K.J."/>
            <person name="Tettelin H."/>
            <person name="Glass J.I."/>
            <person name="Rusch D."/>
            <person name="Podicherti R."/>
            <person name="Tsui H.-C.T."/>
            <person name="Winkler M.E."/>
        </authorList>
    </citation>
    <scope>NUCLEOTIDE SEQUENCE</scope>
</reference>
<keyword evidence="7" id="KW-0457">Lysine biosynthesis</keyword>
<dbReference type="GO" id="GO:0009089">
    <property type="term" value="P:lysine biosynthetic process via diaminopimelate"/>
    <property type="evidence" value="ECO:0007669"/>
    <property type="project" value="UniProtKB-UniPathway"/>
</dbReference>
<dbReference type="AlphaFoldDB" id="A0A381QKW9"/>
<dbReference type="InterPro" id="IPR020624">
    <property type="entry name" value="Schiff_base-form_aldolases_CS"/>
</dbReference>
<dbReference type="EMBL" id="UINC01001372">
    <property type="protein sequence ID" value="SUZ79079.1"/>
    <property type="molecule type" value="Genomic_DNA"/>
</dbReference>